<feature type="transmembrane region" description="Helical" evidence="1">
    <location>
        <begin position="53"/>
        <end position="78"/>
    </location>
</feature>
<accession>A0A7S3JX61</accession>
<gene>
    <name evidence="2" type="ORF">ALAG00032_LOCUS8680</name>
</gene>
<keyword evidence="1" id="KW-0812">Transmembrane</keyword>
<feature type="transmembrane region" description="Helical" evidence="1">
    <location>
        <begin position="16"/>
        <end position="41"/>
    </location>
</feature>
<evidence type="ECO:0000256" key="1">
    <source>
        <dbReference type="SAM" id="Phobius"/>
    </source>
</evidence>
<keyword evidence="1" id="KW-0472">Membrane</keyword>
<dbReference type="PROSITE" id="PS51257">
    <property type="entry name" value="PROKAR_LIPOPROTEIN"/>
    <property type="match status" value="1"/>
</dbReference>
<proteinExistence type="predicted"/>
<sequence length="689" mass="73816">MITCERLLDSALERRVWSYVFVACGLSIVGCMIWSMVLVAFGWREIVFDGVAVIGFGASVAVLLCAEYIVLAPGYFAARQPWRRLLVTRCVAVGVGATVGGVLGACAGTTTTATQGHELGVILGGAIAGILRELRRFSRASRASRLTLKQVQTIISSHGQIATLWCVPVTALVLALSGAERSNAVIIYVACLHSWLAVDWTTTLAGLGLESILLEPLNFRVATRAAQPSFERSVQLLLAALELGDVSLGLDQEVALRAVYTQADDRRAAEAMRKFIDEQRTASSSSYGYGDTSQLRASFGSFYATGGEHDPFLDGSATDGSTPQWRREIDAQRSVLIRAAASSTYKKSWFAPPPLLALASGGLVLGDGKRSLATRLAKLLALEALACGIGDAGLVVQGAAGDVVLARVIRSCLLVLDGLTLRADLCAGGSAFLNCKQAILLSAGLNENDPNDVVAARAAFFAGRFAASSHKKNNSSLAATYTRTYFDDSSFHASPWSAASPPRLVTRLLDGSFTLADLRTFIKQIGSVLFADFIMLWTGKIPKLLPPPEEGRDRVLDQDLSPLEMRATDAAIRALLQIFFSPCAISKKCDPRPRDRLPLVLSSLVALKRALAIDPLTTLDATNTPTFSEASLSPRIYINQRLDFALDSLLSKYATLIPSFAFSPLDAPLIQRRIQSLASGERAIPSSLS</sequence>
<dbReference type="AlphaFoldDB" id="A0A7S3JX61"/>
<organism evidence="2">
    <name type="scientific">Aureoumbra lagunensis</name>
    <dbReference type="NCBI Taxonomy" id="44058"/>
    <lineage>
        <taxon>Eukaryota</taxon>
        <taxon>Sar</taxon>
        <taxon>Stramenopiles</taxon>
        <taxon>Ochrophyta</taxon>
        <taxon>Pelagophyceae</taxon>
        <taxon>Pelagomonadales</taxon>
        <taxon>Aureoumbra</taxon>
    </lineage>
</organism>
<feature type="transmembrane region" description="Helical" evidence="1">
    <location>
        <begin position="90"/>
        <end position="110"/>
    </location>
</feature>
<keyword evidence="1" id="KW-1133">Transmembrane helix</keyword>
<evidence type="ECO:0000313" key="2">
    <source>
        <dbReference type="EMBL" id="CAE0367923.1"/>
    </source>
</evidence>
<name>A0A7S3JX61_9STRA</name>
<protein>
    <submittedName>
        <fullName evidence="2">Uncharacterized protein</fullName>
    </submittedName>
</protein>
<dbReference type="EMBL" id="HBIJ01012809">
    <property type="protein sequence ID" value="CAE0367923.1"/>
    <property type="molecule type" value="Transcribed_RNA"/>
</dbReference>
<reference evidence="2" key="1">
    <citation type="submission" date="2021-01" db="EMBL/GenBank/DDBJ databases">
        <authorList>
            <person name="Corre E."/>
            <person name="Pelletier E."/>
            <person name="Niang G."/>
            <person name="Scheremetjew M."/>
            <person name="Finn R."/>
            <person name="Kale V."/>
            <person name="Holt S."/>
            <person name="Cochrane G."/>
            <person name="Meng A."/>
            <person name="Brown T."/>
            <person name="Cohen L."/>
        </authorList>
    </citation>
    <scope>NUCLEOTIDE SEQUENCE</scope>
    <source>
        <strain evidence="2">CCMP1510</strain>
    </source>
</reference>